<protein>
    <submittedName>
        <fullName evidence="2">Uncharacterized protein</fullName>
    </submittedName>
</protein>
<comment type="caution">
    <text evidence="2">The sequence shown here is derived from an EMBL/GenBank/DDBJ whole genome shotgun (WGS) entry which is preliminary data.</text>
</comment>
<sequence length="112" mass="12604">MSDQVNATIIEATGKAVSTAKSTPVDGVIGLFKGFFGTFSQENPYLTTFLFIALCAFVACVLLSPVWIYFSRQKTKRLKHLQEHKEKLANIRLRAFEFKMQQQGRNSLGAEK</sequence>
<reference evidence="2 3" key="1">
    <citation type="submission" date="2020-09" db="EMBL/GenBank/DDBJ databases">
        <title>Photobacterium sp. CAU 1568 isolated from sand of Sido Beach.</title>
        <authorList>
            <person name="Kim W."/>
        </authorList>
    </citation>
    <scope>NUCLEOTIDE SEQUENCE [LARGE SCALE GENOMIC DNA]</scope>
    <source>
        <strain evidence="2 3">CAU 1568</strain>
    </source>
</reference>
<dbReference type="EMBL" id="JACYTP010000013">
    <property type="protein sequence ID" value="MBD8514429.1"/>
    <property type="molecule type" value="Genomic_DNA"/>
</dbReference>
<dbReference type="Proteomes" id="UP000649768">
    <property type="component" value="Unassembled WGS sequence"/>
</dbReference>
<keyword evidence="1" id="KW-0812">Transmembrane</keyword>
<dbReference type="RefSeq" id="WP_192017067.1">
    <property type="nucleotide sequence ID" value="NZ_JACYTP010000013.1"/>
</dbReference>
<keyword evidence="1" id="KW-0472">Membrane</keyword>
<keyword evidence="1" id="KW-1133">Transmembrane helix</keyword>
<keyword evidence="3" id="KW-1185">Reference proteome</keyword>
<evidence type="ECO:0000313" key="2">
    <source>
        <dbReference type="EMBL" id="MBD8514429.1"/>
    </source>
</evidence>
<proteinExistence type="predicted"/>
<name>A0ABR9BQC1_9GAMM</name>
<evidence type="ECO:0000256" key="1">
    <source>
        <dbReference type="SAM" id="Phobius"/>
    </source>
</evidence>
<accession>A0ABR9BQC1</accession>
<evidence type="ECO:0000313" key="3">
    <source>
        <dbReference type="Proteomes" id="UP000649768"/>
    </source>
</evidence>
<organism evidence="2 3">
    <name type="scientific">Photobacterium arenosum</name>
    <dbReference type="NCBI Taxonomy" id="2774143"/>
    <lineage>
        <taxon>Bacteria</taxon>
        <taxon>Pseudomonadati</taxon>
        <taxon>Pseudomonadota</taxon>
        <taxon>Gammaproteobacteria</taxon>
        <taxon>Vibrionales</taxon>
        <taxon>Vibrionaceae</taxon>
        <taxon>Photobacterium</taxon>
    </lineage>
</organism>
<gene>
    <name evidence="2" type="ORF">IFO68_17245</name>
</gene>
<feature type="transmembrane region" description="Helical" evidence="1">
    <location>
        <begin position="45"/>
        <end position="70"/>
    </location>
</feature>